<dbReference type="AlphaFoldDB" id="A0A645J459"/>
<gene>
    <name evidence="1" type="ORF">SDC9_202966</name>
</gene>
<evidence type="ECO:0000313" key="1">
    <source>
        <dbReference type="EMBL" id="MPN55284.1"/>
    </source>
</evidence>
<proteinExistence type="predicted"/>
<organism evidence="1">
    <name type="scientific">bioreactor metagenome</name>
    <dbReference type="NCBI Taxonomy" id="1076179"/>
    <lineage>
        <taxon>unclassified sequences</taxon>
        <taxon>metagenomes</taxon>
        <taxon>ecological metagenomes</taxon>
    </lineage>
</organism>
<comment type="caution">
    <text evidence="1">The sequence shown here is derived from an EMBL/GenBank/DDBJ whole genome shotgun (WGS) entry which is preliminary data.</text>
</comment>
<dbReference type="EMBL" id="VSSQ01124341">
    <property type="protein sequence ID" value="MPN55284.1"/>
    <property type="molecule type" value="Genomic_DNA"/>
</dbReference>
<reference evidence="1" key="1">
    <citation type="submission" date="2019-08" db="EMBL/GenBank/DDBJ databases">
        <authorList>
            <person name="Kucharzyk K."/>
            <person name="Murdoch R.W."/>
            <person name="Higgins S."/>
            <person name="Loffler F."/>
        </authorList>
    </citation>
    <scope>NUCLEOTIDE SEQUENCE</scope>
</reference>
<accession>A0A645J459</accession>
<sequence>MASYLAEARSANGDKEEVMPDSVFSDLFDPLRIVADTAGIRRQRGKIVPA</sequence>
<name>A0A645J459_9ZZZZ</name>
<protein>
    <submittedName>
        <fullName evidence="1">Uncharacterized protein</fullName>
    </submittedName>
</protein>